<accession>A0ACB8TCA5</accession>
<reference evidence="1" key="1">
    <citation type="submission" date="2021-03" db="EMBL/GenBank/DDBJ databases">
        <authorList>
            <consortium name="DOE Joint Genome Institute"/>
            <person name="Ahrendt S."/>
            <person name="Looney B.P."/>
            <person name="Miyauchi S."/>
            <person name="Morin E."/>
            <person name="Drula E."/>
            <person name="Courty P.E."/>
            <person name="Chicoki N."/>
            <person name="Fauchery L."/>
            <person name="Kohler A."/>
            <person name="Kuo A."/>
            <person name="Labutti K."/>
            <person name="Pangilinan J."/>
            <person name="Lipzen A."/>
            <person name="Riley R."/>
            <person name="Andreopoulos W."/>
            <person name="He G."/>
            <person name="Johnson J."/>
            <person name="Barry K.W."/>
            <person name="Grigoriev I.V."/>
            <person name="Nagy L."/>
            <person name="Hibbett D."/>
            <person name="Henrissat B."/>
            <person name="Matheny P.B."/>
            <person name="Labbe J."/>
            <person name="Martin F."/>
        </authorList>
    </citation>
    <scope>NUCLEOTIDE SEQUENCE</scope>
    <source>
        <strain evidence="1">HHB10654</strain>
    </source>
</reference>
<organism evidence="1 2">
    <name type="scientific">Artomyces pyxidatus</name>
    <dbReference type="NCBI Taxonomy" id="48021"/>
    <lineage>
        <taxon>Eukaryota</taxon>
        <taxon>Fungi</taxon>
        <taxon>Dikarya</taxon>
        <taxon>Basidiomycota</taxon>
        <taxon>Agaricomycotina</taxon>
        <taxon>Agaricomycetes</taxon>
        <taxon>Russulales</taxon>
        <taxon>Auriscalpiaceae</taxon>
        <taxon>Artomyces</taxon>
    </lineage>
</organism>
<gene>
    <name evidence="1" type="ORF">BV25DRAFT_1383334</name>
</gene>
<evidence type="ECO:0000313" key="1">
    <source>
        <dbReference type="EMBL" id="KAI0066454.1"/>
    </source>
</evidence>
<reference evidence="1" key="2">
    <citation type="journal article" date="2022" name="New Phytol.">
        <title>Evolutionary transition to the ectomycorrhizal habit in the genomes of a hyperdiverse lineage of mushroom-forming fungi.</title>
        <authorList>
            <person name="Looney B."/>
            <person name="Miyauchi S."/>
            <person name="Morin E."/>
            <person name="Drula E."/>
            <person name="Courty P.E."/>
            <person name="Kohler A."/>
            <person name="Kuo A."/>
            <person name="LaButti K."/>
            <person name="Pangilinan J."/>
            <person name="Lipzen A."/>
            <person name="Riley R."/>
            <person name="Andreopoulos W."/>
            <person name="He G."/>
            <person name="Johnson J."/>
            <person name="Nolan M."/>
            <person name="Tritt A."/>
            <person name="Barry K.W."/>
            <person name="Grigoriev I.V."/>
            <person name="Nagy L.G."/>
            <person name="Hibbett D."/>
            <person name="Henrissat B."/>
            <person name="Matheny P.B."/>
            <person name="Labbe J."/>
            <person name="Martin F.M."/>
        </authorList>
    </citation>
    <scope>NUCLEOTIDE SEQUENCE</scope>
    <source>
        <strain evidence="1">HHB10654</strain>
    </source>
</reference>
<proteinExistence type="predicted"/>
<protein>
    <submittedName>
        <fullName evidence="1">Uncharacterized protein</fullName>
    </submittedName>
</protein>
<sequence>MDCKSEATLLKDEGNVLFLKGDYQAAVDVYTRAIAADGTSAVLYTNRAACYNYLRQFQQGRDSALKATELDQKYYKAWWRLAESYDALKEFREAARGWAIATVNLPKENLSAAQQAHKELFTSSLKRSRDTADSENVERLRQETGGTQGLVVSWPPGKAPWERAPVVVSGLTAQQVLTSSAVPLLIAVKELERGLKDMKDKIFLQHPYLVGVKVSFATNKWGFPVRTGGALVCLSDSLLADERAFHIDNMNYTDMTSRIIKLETEHSGAPDPGQKIENMINIFLRLHEVDGWNRVRPVICTTVRSLLLRGFVAMGLRRDVDIAYRFFDKAFKIVEWGRRVWHGVSTADRGQVFSDTFYAGVACQTLKAYKGAYIATRGRSSRFKLDEILKRADVLIAHTRSIDKKELYRTRPPGLVTAFVTYPEALAHSSKAWVLSEHLRTSLCKDVDEQAVYMRRAIESYFAAASLYPEDEEQPASCLVKALALLFKAGRPLRETLPIMERIRMITPGIMNIWEYSPFMREELQSTLQGLATFEAEVRSKMRLKSPGYGPHDAVALQSMMN</sequence>
<dbReference type="EMBL" id="MU277192">
    <property type="protein sequence ID" value="KAI0066454.1"/>
    <property type="molecule type" value="Genomic_DNA"/>
</dbReference>
<comment type="caution">
    <text evidence="1">The sequence shown here is derived from an EMBL/GenBank/DDBJ whole genome shotgun (WGS) entry which is preliminary data.</text>
</comment>
<dbReference type="Proteomes" id="UP000814140">
    <property type="component" value="Unassembled WGS sequence"/>
</dbReference>
<keyword evidence="2" id="KW-1185">Reference proteome</keyword>
<evidence type="ECO:0000313" key="2">
    <source>
        <dbReference type="Proteomes" id="UP000814140"/>
    </source>
</evidence>
<name>A0ACB8TCA5_9AGAM</name>